<evidence type="ECO:0000256" key="5">
    <source>
        <dbReference type="PROSITE-ProRule" id="PRU00277"/>
    </source>
</evidence>
<sequence>MKPFLGLLFISLFVSCSMSDDTGPTLPTETEAEAFARNQEEIEAYLEANAIIAQTTSSGLHYTITEEGTGESPAANATVKVKFKGYFLNKTVFNPTTTADFNLSNVITGFSEGIRLMKTGGKATLFLPARLGYGVYGSQGGIPPNTALIFDVELLEIVD</sequence>
<dbReference type="PANTHER" id="PTHR43811:SF19">
    <property type="entry name" value="39 KDA FK506-BINDING NUCLEAR PROTEIN"/>
    <property type="match status" value="1"/>
</dbReference>
<dbReference type="EMBL" id="JAJGMW010000014">
    <property type="protein sequence ID" value="MCC4213375.1"/>
    <property type="molecule type" value="Genomic_DNA"/>
</dbReference>
<proteinExistence type="inferred from homology"/>
<feature type="chain" id="PRO_5046740346" description="Peptidyl-prolyl cis-trans isomerase" evidence="7">
    <location>
        <begin position="20"/>
        <end position="159"/>
    </location>
</feature>
<accession>A0ABS8GTQ1</accession>
<keyword evidence="3 5" id="KW-0697">Rotamase</keyword>
<comment type="similarity">
    <text evidence="2 6">Belongs to the FKBP-type PPIase family.</text>
</comment>
<dbReference type="Proteomes" id="UP001197770">
    <property type="component" value="Unassembled WGS sequence"/>
</dbReference>
<dbReference type="InterPro" id="IPR001179">
    <property type="entry name" value="PPIase_FKBP_dom"/>
</dbReference>
<comment type="caution">
    <text evidence="9">The sequence shown here is derived from an EMBL/GenBank/DDBJ whole genome shotgun (WGS) entry which is preliminary data.</text>
</comment>
<dbReference type="SUPFAM" id="SSF54534">
    <property type="entry name" value="FKBP-like"/>
    <property type="match status" value="1"/>
</dbReference>
<dbReference type="GO" id="GO:0003755">
    <property type="term" value="F:peptidyl-prolyl cis-trans isomerase activity"/>
    <property type="evidence" value="ECO:0007669"/>
    <property type="project" value="UniProtKB-EC"/>
</dbReference>
<dbReference type="Gene3D" id="3.10.50.40">
    <property type="match status" value="1"/>
</dbReference>
<gene>
    <name evidence="9" type="ORF">LLW17_11645</name>
</gene>
<name>A0ABS8GTQ1_9FLAO</name>
<reference evidence="9 10" key="1">
    <citation type="submission" date="2021-11" db="EMBL/GenBank/DDBJ databases">
        <title>Seasonal and diel survey of microbial diversity of the Tyrrhenian coast.</title>
        <authorList>
            <person name="Gattoni G."/>
            <person name="Corral P."/>
        </authorList>
    </citation>
    <scope>NUCLEOTIDE SEQUENCE [LARGE SCALE GENOMIC DNA]</scope>
    <source>
        <strain evidence="9 10">Mr9</strain>
    </source>
</reference>
<evidence type="ECO:0000256" key="7">
    <source>
        <dbReference type="SAM" id="SignalP"/>
    </source>
</evidence>
<dbReference type="EC" id="5.2.1.8" evidence="6"/>
<evidence type="ECO:0000256" key="1">
    <source>
        <dbReference type="ARBA" id="ARBA00000971"/>
    </source>
</evidence>
<evidence type="ECO:0000256" key="2">
    <source>
        <dbReference type="ARBA" id="ARBA00006577"/>
    </source>
</evidence>
<comment type="catalytic activity">
    <reaction evidence="1 5 6">
        <text>[protein]-peptidylproline (omega=180) = [protein]-peptidylproline (omega=0)</text>
        <dbReference type="Rhea" id="RHEA:16237"/>
        <dbReference type="Rhea" id="RHEA-COMP:10747"/>
        <dbReference type="Rhea" id="RHEA-COMP:10748"/>
        <dbReference type="ChEBI" id="CHEBI:83833"/>
        <dbReference type="ChEBI" id="CHEBI:83834"/>
        <dbReference type="EC" id="5.2.1.8"/>
    </reaction>
</comment>
<evidence type="ECO:0000256" key="6">
    <source>
        <dbReference type="RuleBase" id="RU003915"/>
    </source>
</evidence>
<dbReference type="PROSITE" id="PS50059">
    <property type="entry name" value="FKBP_PPIASE"/>
    <property type="match status" value="1"/>
</dbReference>
<dbReference type="Pfam" id="PF00254">
    <property type="entry name" value="FKBP_C"/>
    <property type="match status" value="1"/>
</dbReference>
<organism evidence="9 10">
    <name type="scientific">Leeuwenhoekiella parthenopeia</name>
    <dbReference type="NCBI Taxonomy" id="2890320"/>
    <lineage>
        <taxon>Bacteria</taxon>
        <taxon>Pseudomonadati</taxon>
        <taxon>Bacteroidota</taxon>
        <taxon>Flavobacteriia</taxon>
        <taxon>Flavobacteriales</taxon>
        <taxon>Flavobacteriaceae</taxon>
        <taxon>Leeuwenhoekiella</taxon>
    </lineage>
</organism>
<dbReference type="RefSeq" id="WP_228230437.1">
    <property type="nucleotide sequence ID" value="NZ_JAJGMW010000014.1"/>
</dbReference>
<feature type="signal peptide" evidence="7">
    <location>
        <begin position="1"/>
        <end position="19"/>
    </location>
</feature>
<protein>
    <recommendedName>
        <fullName evidence="6">Peptidyl-prolyl cis-trans isomerase</fullName>
        <ecNumber evidence="6">5.2.1.8</ecNumber>
    </recommendedName>
</protein>
<keyword evidence="10" id="KW-1185">Reference proteome</keyword>
<evidence type="ECO:0000313" key="9">
    <source>
        <dbReference type="EMBL" id="MCC4213375.1"/>
    </source>
</evidence>
<dbReference type="PANTHER" id="PTHR43811">
    <property type="entry name" value="FKBP-TYPE PEPTIDYL-PROLYL CIS-TRANS ISOMERASE FKPA"/>
    <property type="match status" value="1"/>
</dbReference>
<evidence type="ECO:0000259" key="8">
    <source>
        <dbReference type="PROSITE" id="PS50059"/>
    </source>
</evidence>
<evidence type="ECO:0000256" key="4">
    <source>
        <dbReference type="ARBA" id="ARBA00023235"/>
    </source>
</evidence>
<evidence type="ECO:0000256" key="3">
    <source>
        <dbReference type="ARBA" id="ARBA00023110"/>
    </source>
</evidence>
<keyword evidence="7" id="KW-0732">Signal</keyword>
<dbReference type="InterPro" id="IPR046357">
    <property type="entry name" value="PPIase_dom_sf"/>
</dbReference>
<feature type="domain" description="PPIase FKBP-type" evidence="8">
    <location>
        <begin position="76"/>
        <end position="158"/>
    </location>
</feature>
<evidence type="ECO:0000313" key="10">
    <source>
        <dbReference type="Proteomes" id="UP001197770"/>
    </source>
</evidence>
<keyword evidence="4 5" id="KW-0413">Isomerase</keyword>
<dbReference type="PROSITE" id="PS51257">
    <property type="entry name" value="PROKAR_LIPOPROTEIN"/>
    <property type="match status" value="1"/>
</dbReference>